<protein>
    <submittedName>
        <fullName evidence="2">Uncharacterized protein</fullName>
    </submittedName>
</protein>
<reference evidence="2 3" key="1">
    <citation type="submission" date="2024-09" db="EMBL/GenBank/DDBJ databases">
        <title>Rethinking Asexuality: The Enigmatic Case of Functional Sexual Genes in Lepraria (Stereocaulaceae).</title>
        <authorList>
            <person name="Doellman M."/>
            <person name="Sun Y."/>
            <person name="Barcenas-Pena A."/>
            <person name="Lumbsch H.T."/>
            <person name="Grewe F."/>
        </authorList>
    </citation>
    <scope>NUCLEOTIDE SEQUENCE [LARGE SCALE GENOMIC DNA]</scope>
    <source>
        <strain evidence="2 3">Grewe 0041</strain>
    </source>
</reference>
<comment type="caution">
    <text evidence="2">The sequence shown here is derived from an EMBL/GenBank/DDBJ whole genome shotgun (WGS) entry which is preliminary data.</text>
</comment>
<evidence type="ECO:0000313" key="3">
    <source>
        <dbReference type="Proteomes" id="UP001590951"/>
    </source>
</evidence>
<accession>A0ABR4AZM6</accession>
<proteinExistence type="predicted"/>
<sequence length="92" mass="9965">MLCEYILIIPKKRKGKGSAAAEPIADEPAAEDPQPEETAPAEQPKRYAYVPDLETLILHINSCISGSVNAAHFKTSTCNMTPQPQSITNALE</sequence>
<dbReference type="EMBL" id="JBHFEH010000051">
    <property type="protein sequence ID" value="KAL2050146.1"/>
    <property type="molecule type" value="Genomic_DNA"/>
</dbReference>
<evidence type="ECO:0000256" key="1">
    <source>
        <dbReference type="SAM" id="MobiDB-lite"/>
    </source>
</evidence>
<evidence type="ECO:0000313" key="2">
    <source>
        <dbReference type="EMBL" id="KAL2050146.1"/>
    </source>
</evidence>
<dbReference type="Proteomes" id="UP001590951">
    <property type="component" value="Unassembled WGS sequence"/>
</dbReference>
<name>A0ABR4AZM6_9LECA</name>
<gene>
    <name evidence="2" type="ORF">ABVK25_009507</name>
</gene>
<feature type="compositionally biased region" description="Acidic residues" evidence="1">
    <location>
        <begin position="24"/>
        <end position="35"/>
    </location>
</feature>
<organism evidence="2 3">
    <name type="scientific">Lepraria finkii</name>
    <dbReference type="NCBI Taxonomy" id="1340010"/>
    <lineage>
        <taxon>Eukaryota</taxon>
        <taxon>Fungi</taxon>
        <taxon>Dikarya</taxon>
        <taxon>Ascomycota</taxon>
        <taxon>Pezizomycotina</taxon>
        <taxon>Lecanoromycetes</taxon>
        <taxon>OSLEUM clade</taxon>
        <taxon>Lecanoromycetidae</taxon>
        <taxon>Lecanorales</taxon>
        <taxon>Lecanorineae</taxon>
        <taxon>Stereocaulaceae</taxon>
        <taxon>Lepraria</taxon>
    </lineage>
</organism>
<keyword evidence="3" id="KW-1185">Reference proteome</keyword>
<feature type="region of interest" description="Disordered" evidence="1">
    <location>
        <begin position="12"/>
        <end position="46"/>
    </location>
</feature>